<proteinExistence type="inferred from homology"/>
<keyword evidence="4 6" id="KW-1133">Transmembrane helix</keyword>
<dbReference type="Pfam" id="PF04286">
    <property type="entry name" value="DUF445"/>
    <property type="match status" value="1"/>
</dbReference>
<feature type="transmembrane region" description="Helical" evidence="6">
    <location>
        <begin position="6"/>
        <end position="30"/>
    </location>
</feature>
<dbReference type="RefSeq" id="WP_170132952.1">
    <property type="nucleotide sequence ID" value="NZ_QPJJ01000007.1"/>
</dbReference>
<sequence length="378" mass="43167">MGIALTILTMILIGALIGGLTNSLAIKMLFRPYEAKYIGKWRLPFTPGVIPKRREQLAVQLGDMVVDYLITPDGMQKKLKDPALKQQLLTFFNKEWRGFKENAGSLTNVLEKLNITVKEEDIKRKISTSVLEFYKQKVEENRDTSLKSIFEGKWEEEIKQLRSELVEIGQTKAAAMLKEEETKSQIRDVIEQYIASRGFIANMIASMFNSEELAGKVQHLLVQYIESKSGKEWLASLVESQWQEWMKKDIGAYEAILLNRQIQSALTETLENNLPIRKVLDKPIHTFIEPYEKELLERILPQMLDQALEKIASKIPTMLDHLALDKIVEEQVASFPTSRIEQLLLSISKREFKLITYLGAVLGGLIGAFQGIIFVFFG</sequence>
<name>A0A368XNR3_9BACI</name>
<dbReference type="GO" id="GO:0012505">
    <property type="term" value="C:endomembrane system"/>
    <property type="evidence" value="ECO:0007669"/>
    <property type="project" value="UniProtKB-SubCell"/>
</dbReference>
<evidence type="ECO:0000313" key="8">
    <source>
        <dbReference type="Proteomes" id="UP000252585"/>
    </source>
</evidence>
<keyword evidence="8" id="KW-1185">Reference proteome</keyword>
<dbReference type="EMBL" id="QPJJ01000007">
    <property type="protein sequence ID" value="RCW69652.1"/>
    <property type="molecule type" value="Genomic_DNA"/>
</dbReference>
<protein>
    <submittedName>
        <fullName evidence="7">Uncharacterized membrane protein YheB (UPF0754 family)</fullName>
    </submittedName>
</protein>
<evidence type="ECO:0000313" key="7">
    <source>
        <dbReference type="EMBL" id="RCW69652.1"/>
    </source>
</evidence>
<evidence type="ECO:0000256" key="1">
    <source>
        <dbReference type="ARBA" id="ARBA00004308"/>
    </source>
</evidence>
<comment type="subcellular location">
    <subcellularLocation>
        <location evidence="1">Endomembrane system</location>
    </subcellularLocation>
</comment>
<accession>A0A368XNR3</accession>
<feature type="transmembrane region" description="Helical" evidence="6">
    <location>
        <begin position="354"/>
        <end position="377"/>
    </location>
</feature>
<keyword evidence="5 6" id="KW-0472">Membrane</keyword>
<comment type="similarity">
    <text evidence="2">Belongs to the UPF0754 family.</text>
</comment>
<evidence type="ECO:0000256" key="2">
    <source>
        <dbReference type="ARBA" id="ARBA00008053"/>
    </source>
</evidence>
<dbReference type="Proteomes" id="UP000252585">
    <property type="component" value="Unassembled WGS sequence"/>
</dbReference>
<evidence type="ECO:0000256" key="5">
    <source>
        <dbReference type="ARBA" id="ARBA00023136"/>
    </source>
</evidence>
<comment type="caution">
    <text evidence="7">The sequence shown here is derived from an EMBL/GenBank/DDBJ whole genome shotgun (WGS) entry which is preliminary data.</text>
</comment>
<reference evidence="7 8" key="1">
    <citation type="submission" date="2018-07" db="EMBL/GenBank/DDBJ databases">
        <title>Genomic Encyclopedia of Type Strains, Phase IV (KMG-IV): sequencing the most valuable type-strain genomes for metagenomic binning, comparative biology and taxonomic classification.</title>
        <authorList>
            <person name="Goeker M."/>
        </authorList>
    </citation>
    <scope>NUCLEOTIDE SEQUENCE [LARGE SCALE GENOMIC DNA]</scope>
    <source>
        <strain evidence="7 8">DSM 27696</strain>
    </source>
</reference>
<gene>
    <name evidence="7" type="ORF">DFR57_10740</name>
</gene>
<evidence type="ECO:0000256" key="4">
    <source>
        <dbReference type="ARBA" id="ARBA00022989"/>
    </source>
</evidence>
<dbReference type="InterPro" id="IPR007383">
    <property type="entry name" value="DUF445"/>
</dbReference>
<keyword evidence="3 6" id="KW-0812">Transmembrane</keyword>
<evidence type="ECO:0000256" key="3">
    <source>
        <dbReference type="ARBA" id="ARBA00022692"/>
    </source>
</evidence>
<dbReference type="PANTHER" id="PTHR35791:SF1">
    <property type="entry name" value="UPF0754 MEMBRANE PROTEIN YHEB"/>
    <property type="match status" value="1"/>
</dbReference>
<organism evidence="7 8">
    <name type="scientific">Saliterribacillus persicus</name>
    <dbReference type="NCBI Taxonomy" id="930114"/>
    <lineage>
        <taxon>Bacteria</taxon>
        <taxon>Bacillati</taxon>
        <taxon>Bacillota</taxon>
        <taxon>Bacilli</taxon>
        <taxon>Bacillales</taxon>
        <taxon>Bacillaceae</taxon>
        <taxon>Saliterribacillus</taxon>
    </lineage>
</organism>
<dbReference type="PANTHER" id="PTHR35791">
    <property type="entry name" value="UPF0754 MEMBRANE PROTEIN YHEB"/>
    <property type="match status" value="1"/>
</dbReference>
<dbReference type="AlphaFoldDB" id="A0A368XNR3"/>
<evidence type="ECO:0000256" key="6">
    <source>
        <dbReference type="SAM" id="Phobius"/>
    </source>
</evidence>